<dbReference type="EMBL" id="GBXM01100190">
    <property type="protein sequence ID" value="JAH08387.1"/>
    <property type="molecule type" value="Transcribed_RNA"/>
</dbReference>
<organism evidence="1">
    <name type="scientific">Anguilla anguilla</name>
    <name type="common">European freshwater eel</name>
    <name type="synonym">Muraena anguilla</name>
    <dbReference type="NCBI Taxonomy" id="7936"/>
    <lineage>
        <taxon>Eukaryota</taxon>
        <taxon>Metazoa</taxon>
        <taxon>Chordata</taxon>
        <taxon>Craniata</taxon>
        <taxon>Vertebrata</taxon>
        <taxon>Euteleostomi</taxon>
        <taxon>Actinopterygii</taxon>
        <taxon>Neopterygii</taxon>
        <taxon>Teleostei</taxon>
        <taxon>Anguilliformes</taxon>
        <taxon>Anguillidae</taxon>
        <taxon>Anguilla</taxon>
    </lineage>
</organism>
<reference evidence="1" key="1">
    <citation type="submission" date="2014-11" db="EMBL/GenBank/DDBJ databases">
        <authorList>
            <person name="Amaro Gonzalez C."/>
        </authorList>
    </citation>
    <scope>NUCLEOTIDE SEQUENCE</scope>
</reference>
<reference evidence="1" key="2">
    <citation type="journal article" date="2015" name="Fish Shellfish Immunol.">
        <title>Early steps in the European eel (Anguilla anguilla)-Vibrio vulnificus interaction in the gills: Role of the RtxA13 toxin.</title>
        <authorList>
            <person name="Callol A."/>
            <person name="Pajuelo D."/>
            <person name="Ebbesson L."/>
            <person name="Teles M."/>
            <person name="MacKenzie S."/>
            <person name="Amaro C."/>
        </authorList>
    </citation>
    <scope>NUCLEOTIDE SEQUENCE</scope>
</reference>
<sequence>MLEDKPRQTEITIATPCPFALRAPCSCFLMIYKKS</sequence>
<dbReference type="AlphaFoldDB" id="A0A0E9PVU6"/>
<protein>
    <submittedName>
        <fullName evidence="1">Uncharacterized protein</fullName>
    </submittedName>
</protein>
<evidence type="ECO:0000313" key="1">
    <source>
        <dbReference type="EMBL" id="JAH08387.1"/>
    </source>
</evidence>
<accession>A0A0E9PVU6</accession>
<proteinExistence type="predicted"/>
<name>A0A0E9PVU6_ANGAN</name>